<feature type="region of interest" description="Disordered" evidence="1">
    <location>
        <begin position="104"/>
        <end position="174"/>
    </location>
</feature>
<name>A0A7J7M1V7_9MAGN</name>
<accession>A0A7J7M1V7</accession>
<dbReference type="AlphaFoldDB" id="A0A7J7M1V7"/>
<evidence type="ECO:0000313" key="2">
    <source>
        <dbReference type="EMBL" id="KAF6148837.1"/>
    </source>
</evidence>
<gene>
    <name evidence="2" type="ORF">GIB67_014208</name>
</gene>
<protein>
    <submittedName>
        <fullName evidence="2">Uncharacterized protein</fullName>
    </submittedName>
</protein>
<evidence type="ECO:0000313" key="3">
    <source>
        <dbReference type="Proteomes" id="UP000541444"/>
    </source>
</evidence>
<proteinExistence type="predicted"/>
<keyword evidence="3" id="KW-1185">Reference proteome</keyword>
<comment type="caution">
    <text evidence="2">The sequence shown here is derived from an EMBL/GenBank/DDBJ whole genome shotgun (WGS) entry which is preliminary data.</text>
</comment>
<dbReference type="Proteomes" id="UP000541444">
    <property type="component" value="Unassembled WGS sequence"/>
</dbReference>
<sequence length="206" mass="22408">MPHTGPGQTKEVDHLSTISQRKGNIDMFGPTALRAGITPVVVTSASVHSLSQDFSLPSEPEEPDPGWQMEWTGRREILSTYCLRDPPPISVSYSARELWHLTHEPTSEGGGREVQVVPLPLGDGTRSRQGTRGSDLRTRRACTSYRGSGTGDDPPRVSSSYSFIDDPPRVSSSSSDDLMFDCAVAIYILRQNAADLIVHDTTSSHG</sequence>
<organism evidence="2 3">
    <name type="scientific">Kingdonia uniflora</name>
    <dbReference type="NCBI Taxonomy" id="39325"/>
    <lineage>
        <taxon>Eukaryota</taxon>
        <taxon>Viridiplantae</taxon>
        <taxon>Streptophyta</taxon>
        <taxon>Embryophyta</taxon>
        <taxon>Tracheophyta</taxon>
        <taxon>Spermatophyta</taxon>
        <taxon>Magnoliopsida</taxon>
        <taxon>Ranunculales</taxon>
        <taxon>Circaeasteraceae</taxon>
        <taxon>Kingdonia</taxon>
    </lineage>
</organism>
<dbReference type="EMBL" id="JACGCM010001825">
    <property type="protein sequence ID" value="KAF6148837.1"/>
    <property type="molecule type" value="Genomic_DNA"/>
</dbReference>
<reference evidence="2 3" key="1">
    <citation type="journal article" date="2020" name="IScience">
        <title>Genome Sequencing of the Endangered Kingdonia uniflora (Circaeasteraceae, Ranunculales) Reveals Potential Mechanisms of Evolutionary Specialization.</title>
        <authorList>
            <person name="Sun Y."/>
            <person name="Deng T."/>
            <person name="Zhang A."/>
            <person name="Moore M.J."/>
            <person name="Landis J.B."/>
            <person name="Lin N."/>
            <person name="Zhang H."/>
            <person name="Zhang X."/>
            <person name="Huang J."/>
            <person name="Zhang X."/>
            <person name="Sun H."/>
            <person name="Wang H."/>
        </authorList>
    </citation>
    <scope>NUCLEOTIDE SEQUENCE [LARGE SCALE GENOMIC DNA]</scope>
    <source>
        <strain evidence="2">TB1705</strain>
        <tissue evidence="2">Leaf</tissue>
    </source>
</reference>
<evidence type="ECO:0000256" key="1">
    <source>
        <dbReference type="SAM" id="MobiDB-lite"/>
    </source>
</evidence>